<sequence length="376" mass="42004">MKNATRVRSEHHHGSHRGLLVAPRPTPPAQVQAIIVPTIRPPRAVQHAIDLAAALGCVLVALCSTNDTSTVGVVRRAAAAGVEALAIDVDDLPPRLLPEFETCARLKGTRFEPRSDLSLKRNLGLLLARVAKWERIVFLDDDIEIPDPSDLGKAAALTDDHAGVGLKIEGYPDNSVVCHAYREAGGAQDMFVGGGAMAVHAGTTSSFFPDIYNEDWFFLLGDRKLRRTTVIGTAVQKPYDPFNVEERARAEEFGDVLAEGLFWLLDEGRPLQHADARYWSQYLVKRKKFILETMELTKSTEMLPDRKAKKLRSLTAALGRSRFIQPKWCEEYVDAWRKDRSAWQKHLDHHQQHAPRESDLGKVIAHLGLTHITTYF</sequence>
<evidence type="ECO:0000256" key="1">
    <source>
        <dbReference type="SAM" id="MobiDB-lite"/>
    </source>
</evidence>
<name>A0A1B2HP78_9PSEU</name>
<dbReference type="KEGG" id="led:BBK82_29225"/>
<dbReference type="InterPro" id="IPR029044">
    <property type="entry name" value="Nucleotide-diphossugar_trans"/>
</dbReference>
<proteinExistence type="predicted"/>
<dbReference type="RefSeq" id="WP_065917865.1">
    <property type="nucleotide sequence ID" value="NZ_CP016793.1"/>
</dbReference>
<evidence type="ECO:0008006" key="4">
    <source>
        <dbReference type="Google" id="ProtNLM"/>
    </source>
</evidence>
<dbReference type="EMBL" id="CP016793">
    <property type="protein sequence ID" value="ANZ39524.1"/>
    <property type="molecule type" value="Genomic_DNA"/>
</dbReference>
<organism evidence="2 3">
    <name type="scientific">Lentzea guizhouensis</name>
    <dbReference type="NCBI Taxonomy" id="1586287"/>
    <lineage>
        <taxon>Bacteria</taxon>
        <taxon>Bacillati</taxon>
        <taxon>Actinomycetota</taxon>
        <taxon>Actinomycetes</taxon>
        <taxon>Pseudonocardiales</taxon>
        <taxon>Pseudonocardiaceae</taxon>
        <taxon>Lentzea</taxon>
    </lineage>
</organism>
<evidence type="ECO:0000313" key="3">
    <source>
        <dbReference type="Proteomes" id="UP000093053"/>
    </source>
</evidence>
<dbReference type="STRING" id="1586287.BBK82_29225"/>
<dbReference type="SUPFAM" id="SSF53448">
    <property type="entry name" value="Nucleotide-diphospho-sugar transferases"/>
    <property type="match status" value="1"/>
</dbReference>
<reference evidence="2 3" key="1">
    <citation type="submission" date="2016-07" db="EMBL/GenBank/DDBJ databases">
        <title>Complete genome sequence of the Lentzea guizhouensis DHS C013.</title>
        <authorList>
            <person name="Cao C."/>
        </authorList>
    </citation>
    <scope>NUCLEOTIDE SEQUENCE [LARGE SCALE GENOMIC DNA]</scope>
    <source>
        <strain evidence="2 3">DHS C013</strain>
    </source>
</reference>
<feature type="region of interest" description="Disordered" evidence="1">
    <location>
        <begin position="1"/>
        <end position="24"/>
    </location>
</feature>
<accession>A0A1B2HP78</accession>
<keyword evidence="3" id="KW-1185">Reference proteome</keyword>
<gene>
    <name evidence="2" type="ORF">BBK82_29225</name>
</gene>
<dbReference type="Proteomes" id="UP000093053">
    <property type="component" value="Chromosome"/>
</dbReference>
<dbReference type="OrthoDB" id="3211607at2"/>
<dbReference type="AlphaFoldDB" id="A0A1B2HP78"/>
<evidence type="ECO:0000313" key="2">
    <source>
        <dbReference type="EMBL" id="ANZ39524.1"/>
    </source>
</evidence>
<protein>
    <recommendedName>
        <fullName evidence="4">Glycosyltransferase 2-like domain-containing protein</fullName>
    </recommendedName>
</protein>